<feature type="transmembrane region" description="Helical" evidence="1">
    <location>
        <begin position="391"/>
        <end position="413"/>
    </location>
</feature>
<comment type="caution">
    <text evidence="2">The sequence shown here is derived from an EMBL/GenBank/DDBJ whole genome shotgun (WGS) entry which is preliminary data.</text>
</comment>
<keyword evidence="1" id="KW-0812">Transmembrane</keyword>
<keyword evidence="3" id="KW-1185">Reference proteome</keyword>
<proteinExistence type="predicted"/>
<feature type="transmembrane region" description="Helical" evidence="1">
    <location>
        <begin position="40"/>
        <end position="64"/>
    </location>
</feature>
<feature type="transmembrane region" description="Helical" evidence="1">
    <location>
        <begin position="276"/>
        <end position="295"/>
    </location>
</feature>
<dbReference type="EMBL" id="AVPF01000024">
    <property type="protein sequence ID" value="KGX87470.1"/>
    <property type="molecule type" value="Genomic_DNA"/>
</dbReference>
<evidence type="ECO:0000313" key="2">
    <source>
        <dbReference type="EMBL" id="KGX87470.1"/>
    </source>
</evidence>
<protein>
    <recommendedName>
        <fullName evidence="4">Permease</fullName>
    </recommendedName>
</protein>
<dbReference type="OrthoDB" id="2516957at2"/>
<dbReference type="STRING" id="1385511.GCA_000425225_03125"/>
<dbReference type="RefSeq" id="WP_027446751.1">
    <property type="nucleotide sequence ID" value="NZ_AULJ01000040.1"/>
</dbReference>
<accession>A0A0A5G8M7</accession>
<evidence type="ECO:0000256" key="1">
    <source>
        <dbReference type="SAM" id="Phobius"/>
    </source>
</evidence>
<reference evidence="2 3" key="1">
    <citation type="submission" date="2013-08" db="EMBL/GenBank/DDBJ databases">
        <authorList>
            <person name="Huang J."/>
            <person name="Wang G."/>
        </authorList>
    </citation>
    <scope>NUCLEOTIDE SEQUENCE [LARGE SCALE GENOMIC DNA]</scope>
    <source>
        <strain evidence="2 3">BH030004</strain>
    </source>
</reference>
<feature type="transmembrane region" description="Helical" evidence="1">
    <location>
        <begin position="153"/>
        <end position="171"/>
    </location>
</feature>
<feature type="transmembrane region" description="Helical" evidence="1">
    <location>
        <begin position="316"/>
        <end position="333"/>
    </location>
</feature>
<feature type="transmembrane region" description="Helical" evidence="1">
    <location>
        <begin position="339"/>
        <end position="359"/>
    </location>
</feature>
<feature type="transmembrane region" description="Helical" evidence="1">
    <location>
        <begin position="197"/>
        <end position="214"/>
    </location>
</feature>
<gene>
    <name evidence="2" type="ORF">N783_09890</name>
</gene>
<feature type="transmembrane region" description="Helical" evidence="1">
    <location>
        <begin position="99"/>
        <end position="117"/>
    </location>
</feature>
<feature type="transmembrane region" description="Helical" evidence="1">
    <location>
        <begin position="123"/>
        <end position="141"/>
    </location>
</feature>
<keyword evidence="1" id="KW-1133">Transmembrane helix</keyword>
<dbReference type="eggNOG" id="COG0591">
    <property type="taxonomic scope" value="Bacteria"/>
</dbReference>
<keyword evidence="1" id="KW-0472">Membrane</keyword>
<feature type="transmembrane region" description="Helical" evidence="1">
    <location>
        <begin position="366"/>
        <end position="385"/>
    </location>
</feature>
<evidence type="ECO:0000313" key="3">
    <source>
        <dbReference type="Proteomes" id="UP000030403"/>
    </source>
</evidence>
<organism evidence="2 3">
    <name type="scientific">Pontibacillus marinus BH030004 = DSM 16465</name>
    <dbReference type="NCBI Taxonomy" id="1385511"/>
    <lineage>
        <taxon>Bacteria</taxon>
        <taxon>Bacillati</taxon>
        <taxon>Bacillota</taxon>
        <taxon>Bacilli</taxon>
        <taxon>Bacillales</taxon>
        <taxon>Bacillaceae</taxon>
        <taxon>Pontibacillus</taxon>
    </lineage>
</organism>
<dbReference type="Proteomes" id="UP000030403">
    <property type="component" value="Unassembled WGS sequence"/>
</dbReference>
<feature type="transmembrane region" description="Helical" evidence="1">
    <location>
        <begin position="234"/>
        <end position="256"/>
    </location>
</feature>
<evidence type="ECO:0008006" key="4">
    <source>
        <dbReference type="Google" id="ProtNLM"/>
    </source>
</evidence>
<name>A0A0A5G8M7_9BACI</name>
<sequence>MNAIKPPRQGLGIGVTTTYLLERWITPFALFVGAESMLNYGVLAGFLFALTGFLVFLCFSFFILRVKKQSPNLKSMSEWLSFKMDDLESEYFQRILRGLYSLDIFILGVGGGALWYAAVRLPMVVGTGISLVILGLISWIFDKTEWGRNYRIYILGIFFALLVFFIVYPFLVNPIQAIYDGIRLYHPYLLVIQEKELALYIMAVFSIFMGRILISPSAWKLVEYKSKMKIRSSLLLAGAIWATLPIAFSALLYPVISQGTIGPIEEVFYFVSRSTPSPIIKFVFLFMIGLIFLRAGRHIVRSIRSNETDIKFKNHIIYLYIVPIAYVLYSIFQPTLLDLFFMIGILYASILIPMVFMVIFEKHGGWVIPFTFLISILFGGATYVIEGRFMAILGAVSISLFIMLLYKASMFFINQIKL</sequence>
<dbReference type="AlphaFoldDB" id="A0A0A5G8M7"/>